<sequence>MYCDDAKRCKWTKKPNISPRVKANGYGPLAYVRFCFTNTLLSSCSLQDLANTHPVNDRSLSNDWLQLATDVVHAKEILILSGKVAQKNNSSRLESKLDAWFFGFIAFSNDLHLFKCWAFGYVIGLMAESSVNKEFGCHSSGWQLKWS</sequence>
<comment type="caution">
    <text evidence="1">The sequence shown here is derived from an EMBL/GenBank/DDBJ whole genome shotgun (WGS) entry which is preliminary data.</text>
</comment>
<accession>A0A8X6XIH0</accession>
<gene>
    <name evidence="1" type="ORF">TNIN_193671</name>
</gene>
<dbReference type="EMBL" id="BMAV01009878">
    <property type="protein sequence ID" value="GFY54472.1"/>
    <property type="molecule type" value="Genomic_DNA"/>
</dbReference>
<keyword evidence="2" id="KW-1185">Reference proteome</keyword>
<name>A0A8X6XIH0_9ARAC</name>
<dbReference type="AlphaFoldDB" id="A0A8X6XIH0"/>
<protein>
    <submittedName>
        <fullName evidence="1">Uncharacterized protein</fullName>
    </submittedName>
</protein>
<evidence type="ECO:0000313" key="2">
    <source>
        <dbReference type="Proteomes" id="UP000886998"/>
    </source>
</evidence>
<proteinExistence type="predicted"/>
<reference evidence="1" key="1">
    <citation type="submission" date="2020-08" db="EMBL/GenBank/DDBJ databases">
        <title>Multicomponent nature underlies the extraordinary mechanical properties of spider dragline silk.</title>
        <authorList>
            <person name="Kono N."/>
            <person name="Nakamura H."/>
            <person name="Mori M."/>
            <person name="Yoshida Y."/>
            <person name="Ohtoshi R."/>
            <person name="Malay A.D."/>
            <person name="Moran D.A.P."/>
            <person name="Tomita M."/>
            <person name="Numata K."/>
            <person name="Arakawa K."/>
        </authorList>
    </citation>
    <scope>NUCLEOTIDE SEQUENCE</scope>
</reference>
<organism evidence="1 2">
    <name type="scientific">Trichonephila inaurata madagascariensis</name>
    <dbReference type="NCBI Taxonomy" id="2747483"/>
    <lineage>
        <taxon>Eukaryota</taxon>
        <taxon>Metazoa</taxon>
        <taxon>Ecdysozoa</taxon>
        <taxon>Arthropoda</taxon>
        <taxon>Chelicerata</taxon>
        <taxon>Arachnida</taxon>
        <taxon>Araneae</taxon>
        <taxon>Araneomorphae</taxon>
        <taxon>Entelegynae</taxon>
        <taxon>Araneoidea</taxon>
        <taxon>Nephilidae</taxon>
        <taxon>Trichonephila</taxon>
        <taxon>Trichonephila inaurata</taxon>
    </lineage>
</organism>
<evidence type="ECO:0000313" key="1">
    <source>
        <dbReference type="EMBL" id="GFY54472.1"/>
    </source>
</evidence>
<dbReference type="Proteomes" id="UP000886998">
    <property type="component" value="Unassembled WGS sequence"/>
</dbReference>